<dbReference type="Gene3D" id="2.60.40.1120">
    <property type="entry name" value="Carboxypeptidase-like, regulatory domain"/>
    <property type="match status" value="1"/>
</dbReference>
<dbReference type="Pfam" id="PF13620">
    <property type="entry name" value="CarboxypepD_reg"/>
    <property type="match status" value="1"/>
</dbReference>
<sequence>MQRWVWSAVFLGSLLIGGSLAYAQGVFATLTGLVTDPSGGVIPNAKITLRDAVSGSIRDTVTNGDGYYTFAAVAVGTYDLTVDVQGYRQYQANNISLGGGDERNISIKLQIGSTAETVQVNAQNVALAVTDSGEKSFSLETQELQNFTQVGSNAAEYIKIIPGFGIQNGTQNKSNYNGQTIGINANGDSGSQSPLNAAYSYNGLPTNSLDITADGAHVSDPGCNCDTPVNPNSDFIQEFKVLTSNFSAEEQKGPILITSVTKAGGAQFHGNAFFSARNHALNANDWLNNFSDVKQPANSYYYPGGSIGGPIIIPGTSFNKDRKRLFFFTGFEYFHQTLDTGLLRATVATPGELGGDFSPEEVAKEGNITASGKPPGQLNAAALAAFGGTTIPMCNGTPNGKCIDPNMLALAKQFPAANVDPNSTGGYNYTQSEIFDQNNRQWTIRGDWSISDNTKVFVRYNYQRELQQFPVGLWWRNTDQVPYPTPVDGKNKSDSISGTITHVFNPTMTNETVVAYTFVGFPNVFADPSKVNRANVGYAYQGVFQNGVAQIPAFGNYGPSEAALSLNPGGFEAGGPSEGLYANKWMPSLGDTLTKVFGDHTVKVGGFYEWIRNSQPDNQFTNGFLQVSVGNSFSYGNEYADFLTGNLSNYTEYNKNRINDIHYTTWEFFGQDSWKATRRLTLEFGVRFSHFTPWIDGEGYGYSIFNTSQFNPSCASAFCGFEWHAQTPSVPLGGFPTRALFYQPRLGVAYDVSGAGKTVLRGGWGRFYYHSGQFTSGLEASAGVKSANLSPSNWVGGSGCPTNPTTGSSLFTANLSCLNLAATPASPAAVDSKDDNQPYTDSWSATIDQQTPWQGLLEMAYVGNRSRDLQNTQGGAGSNINLVPAGAMLSATNPGKANANLYRPLQGYGDLNLSTNNLYSNYNALQVSWARHAGIYVIQANYTWQKALGIPLPTADPFNLANDYGVLPSDRRNLFNAAYSIDLGNRVHVNPFVNGALNGWQFSGITQLQSGANLTYGGNYTNLPNTNYNMSLTCVATAAEMAAGISCPQSAAIIPGSISSTNPTGIPINNQSILGTNAALLTPLVTCNPSAHRSAHQFVNGNCFAPPTVVGQSGPANLPVSYGPSYFDWDLAVFKNFQMSEARKLQFRVQAYNFLNHPLYSFPSGSLLTLQYEQDPVTQQFTQANSSFGTTNQKQGQRILEFAAKFYF</sequence>
<evidence type="ECO:0000313" key="6">
    <source>
        <dbReference type="Proteomes" id="UP000515312"/>
    </source>
</evidence>
<reference evidence="5 6" key="1">
    <citation type="submission" date="2020-08" db="EMBL/GenBank/DDBJ databases">
        <title>Edaphobacter telluris sp. nov. and Acidobacterium dinghuensis sp. nov., two acidobacteria isolated from forest soil.</title>
        <authorList>
            <person name="Fu J."/>
            <person name="Qiu L."/>
        </authorList>
    </citation>
    <scope>NUCLEOTIDE SEQUENCE [LARGE SCALE GENOMIC DNA]</scope>
    <source>
        <strain evidence="5">4Y35</strain>
    </source>
</reference>
<keyword evidence="3" id="KW-0998">Cell outer membrane</keyword>
<dbReference type="InterPro" id="IPR036942">
    <property type="entry name" value="Beta-barrel_TonB_sf"/>
</dbReference>
<dbReference type="InterPro" id="IPR008969">
    <property type="entry name" value="CarboxyPept-like_regulatory"/>
</dbReference>
<evidence type="ECO:0000313" key="5">
    <source>
        <dbReference type="EMBL" id="QNI34872.1"/>
    </source>
</evidence>
<evidence type="ECO:0000256" key="2">
    <source>
        <dbReference type="ARBA" id="ARBA00023136"/>
    </source>
</evidence>
<name>A0A7G8BQQ2_9BACT</name>
<keyword evidence="2" id="KW-0472">Membrane</keyword>
<comment type="subcellular location">
    <subcellularLocation>
        <location evidence="1">Cell outer membrane</location>
    </subcellularLocation>
</comment>
<dbReference type="AlphaFoldDB" id="A0A7G8BQQ2"/>
<dbReference type="KEGG" id="adin:H7849_08685"/>
<dbReference type="SUPFAM" id="SSF49464">
    <property type="entry name" value="Carboxypeptidase regulatory domain-like"/>
    <property type="match status" value="1"/>
</dbReference>
<evidence type="ECO:0000256" key="3">
    <source>
        <dbReference type="ARBA" id="ARBA00023237"/>
    </source>
</evidence>
<dbReference type="Pfam" id="PF25183">
    <property type="entry name" value="OMP_b-brl_4"/>
    <property type="match status" value="1"/>
</dbReference>
<proteinExistence type="predicted"/>
<evidence type="ECO:0000256" key="1">
    <source>
        <dbReference type="ARBA" id="ARBA00004442"/>
    </source>
</evidence>
<dbReference type="SUPFAM" id="SSF56935">
    <property type="entry name" value="Porins"/>
    <property type="match status" value="1"/>
</dbReference>
<accession>A0A7G8BQQ2</accession>
<dbReference type="EMBL" id="CP060394">
    <property type="protein sequence ID" value="QNI34872.1"/>
    <property type="molecule type" value="Genomic_DNA"/>
</dbReference>
<dbReference type="GO" id="GO:0009279">
    <property type="term" value="C:cell outer membrane"/>
    <property type="evidence" value="ECO:0007669"/>
    <property type="project" value="UniProtKB-SubCell"/>
</dbReference>
<feature type="domain" description="TonB-dependent transporter Oar-like beta-barrel" evidence="4">
    <location>
        <begin position="260"/>
        <end position="1199"/>
    </location>
</feature>
<dbReference type="Proteomes" id="UP000515312">
    <property type="component" value="Chromosome"/>
</dbReference>
<dbReference type="Gene3D" id="2.40.170.20">
    <property type="entry name" value="TonB-dependent receptor, beta-barrel domain"/>
    <property type="match status" value="1"/>
</dbReference>
<keyword evidence="6" id="KW-1185">Reference proteome</keyword>
<evidence type="ECO:0000259" key="4">
    <source>
        <dbReference type="Pfam" id="PF25183"/>
    </source>
</evidence>
<protein>
    <submittedName>
        <fullName evidence="5">TonB-dependent receptor</fullName>
    </submittedName>
</protein>
<gene>
    <name evidence="5" type="ORF">H7849_08685</name>
</gene>
<keyword evidence="5" id="KW-0675">Receptor</keyword>
<organism evidence="5 6">
    <name type="scientific">Alloacidobacterium dinghuense</name>
    <dbReference type="NCBI Taxonomy" id="2763107"/>
    <lineage>
        <taxon>Bacteria</taxon>
        <taxon>Pseudomonadati</taxon>
        <taxon>Acidobacteriota</taxon>
        <taxon>Terriglobia</taxon>
        <taxon>Terriglobales</taxon>
        <taxon>Acidobacteriaceae</taxon>
        <taxon>Alloacidobacterium</taxon>
    </lineage>
</organism>
<dbReference type="InterPro" id="IPR057601">
    <property type="entry name" value="Oar-like_b-barrel"/>
</dbReference>